<accession>A0A0A9AXM1</accession>
<organism evidence="1">
    <name type="scientific">Arundo donax</name>
    <name type="common">Giant reed</name>
    <name type="synonym">Donax arundinaceus</name>
    <dbReference type="NCBI Taxonomy" id="35708"/>
    <lineage>
        <taxon>Eukaryota</taxon>
        <taxon>Viridiplantae</taxon>
        <taxon>Streptophyta</taxon>
        <taxon>Embryophyta</taxon>
        <taxon>Tracheophyta</taxon>
        <taxon>Spermatophyta</taxon>
        <taxon>Magnoliopsida</taxon>
        <taxon>Liliopsida</taxon>
        <taxon>Poales</taxon>
        <taxon>Poaceae</taxon>
        <taxon>PACMAD clade</taxon>
        <taxon>Arundinoideae</taxon>
        <taxon>Arundineae</taxon>
        <taxon>Arundo</taxon>
    </lineage>
</organism>
<protein>
    <submittedName>
        <fullName evidence="1">Uncharacterized protein</fullName>
    </submittedName>
</protein>
<proteinExistence type="predicted"/>
<sequence length="19" mass="2317">MELNYKVPSFSANKKYKRI</sequence>
<dbReference type="EMBL" id="GBRH01246043">
    <property type="protein sequence ID" value="JAD51852.1"/>
    <property type="molecule type" value="Transcribed_RNA"/>
</dbReference>
<reference evidence="1" key="2">
    <citation type="journal article" date="2015" name="Data Brief">
        <title>Shoot transcriptome of the giant reed, Arundo donax.</title>
        <authorList>
            <person name="Barrero R.A."/>
            <person name="Guerrero F.D."/>
            <person name="Moolhuijzen P."/>
            <person name="Goolsby J.A."/>
            <person name="Tidwell J."/>
            <person name="Bellgard S.E."/>
            <person name="Bellgard M.I."/>
        </authorList>
    </citation>
    <scope>NUCLEOTIDE SEQUENCE</scope>
    <source>
        <tissue evidence="1">Shoot tissue taken approximately 20 cm above the soil surface</tissue>
    </source>
</reference>
<evidence type="ECO:0000313" key="1">
    <source>
        <dbReference type="EMBL" id="JAD51852.1"/>
    </source>
</evidence>
<name>A0A0A9AXM1_ARUDO</name>
<dbReference type="AlphaFoldDB" id="A0A0A9AXM1"/>
<reference evidence="1" key="1">
    <citation type="submission" date="2014-09" db="EMBL/GenBank/DDBJ databases">
        <authorList>
            <person name="Magalhaes I.L.F."/>
            <person name="Oliveira U."/>
            <person name="Santos F.R."/>
            <person name="Vidigal T.H.D.A."/>
            <person name="Brescovit A.D."/>
            <person name="Santos A.J."/>
        </authorList>
    </citation>
    <scope>NUCLEOTIDE SEQUENCE</scope>
    <source>
        <tissue evidence="1">Shoot tissue taken approximately 20 cm above the soil surface</tissue>
    </source>
</reference>